<feature type="coiled-coil region" evidence="1">
    <location>
        <begin position="497"/>
        <end position="524"/>
    </location>
</feature>
<organism evidence="3 4">
    <name type="scientific">Saitoella complicata (strain BCRC 22490 / CBS 7301 / JCM 7358 / NBRC 10748 / NRRL Y-17804)</name>
    <dbReference type="NCBI Taxonomy" id="698492"/>
    <lineage>
        <taxon>Eukaryota</taxon>
        <taxon>Fungi</taxon>
        <taxon>Dikarya</taxon>
        <taxon>Ascomycota</taxon>
        <taxon>Taphrinomycotina</taxon>
        <taxon>Taphrinomycotina incertae sedis</taxon>
        <taxon>Saitoella</taxon>
    </lineage>
</organism>
<feature type="coiled-coil region" evidence="1">
    <location>
        <begin position="141"/>
        <end position="189"/>
    </location>
</feature>
<dbReference type="PANTHER" id="PTHR31027:SF2">
    <property type="entry name" value="LEBERCILIN DOMAIN-CONTAINING PROTEIN"/>
    <property type="match status" value="1"/>
</dbReference>
<evidence type="ECO:0000256" key="2">
    <source>
        <dbReference type="SAM" id="MobiDB-lite"/>
    </source>
</evidence>
<reference evidence="3 4" key="1">
    <citation type="journal article" date="2011" name="J. Gen. Appl. Microbiol.">
        <title>Draft genome sequencing of the enigmatic yeast Saitoella complicata.</title>
        <authorList>
            <person name="Nishida H."/>
            <person name="Hamamoto M."/>
            <person name="Sugiyama J."/>
        </authorList>
    </citation>
    <scope>NUCLEOTIDE SEQUENCE [LARGE SCALE GENOMIC DNA]</scope>
    <source>
        <strain evidence="3 4">NRRL Y-17804</strain>
    </source>
</reference>
<protein>
    <recommendedName>
        <fullName evidence="5">Nuclear segregation protein Bfr1</fullName>
    </recommendedName>
</protein>
<evidence type="ECO:0000256" key="1">
    <source>
        <dbReference type="SAM" id="Coils"/>
    </source>
</evidence>
<dbReference type="PANTHER" id="PTHR31027">
    <property type="entry name" value="NUCLEAR SEGREGATION PROTEIN BFR1"/>
    <property type="match status" value="1"/>
</dbReference>
<evidence type="ECO:0008006" key="5">
    <source>
        <dbReference type="Google" id="ProtNLM"/>
    </source>
</evidence>
<keyword evidence="1" id="KW-0175">Coiled coil</keyword>
<name>A0A0E9NFH6_SAICN</name>
<sequence length="526" mass="59001">MEHTVFTVTWEKLSGAPFEVFRLPRLRFEHGSPSMLRCLRFHADTLRQPPNRRCAQSSKTPNNQFTKKTIATAMSVEATTPAVEATASPSTLTRPTKPDDAAFIAARTEIEKEIAAIEAQLKPVQAQISSLGKNGAGGERNKELKAQLDEIKTKQAAGKSEKGKIHERARILDDQIKKKIADLQAAKKKAPSTNPAEITARIADLEAAVESGSMKLVEEKKALAEISNLKKARRNAEGFEAQQAEIDALREEQRSIRASLDDPESRALSAQYDTIRAEMDKLRLESDVAYKSRNATYETRNALKTTLDEAYAKKRALQDEFYTNKNAYKIYEAEERQKRFDRQRAEREKEQAERRREAAAAHMEEASHPAFEVEIIQAENLLKYFDPSFVATSDSSASLKPNSTGKLAAREVTQATAPQGTILRRKDDDEVLFAPKKGKAARNNRTPAPAASKFNIDLGTMNSLSKLNIQPPMSAEDQPRVVEELKKKVTWWKENQERVTKENVEKARKEVERLEKEANAAEEVKA</sequence>
<dbReference type="EMBL" id="BACD03000016">
    <property type="protein sequence ID" value="GAO48594.1"/>
    <property type="molecule type" value="Genomic_DNA"/>
</dbReference>
<dbReference type="GO" id="GO:0008298">
    <property type="term" value="P:intracellular mRNA localization"/>
    <property type="evidence" value="ECO:0007669"/>
    <property type="project" value="TreeGrafter"/>
</dbReference>
<evidence type="ECO:0000313" key="3">
    <source>
        <dbReference type="EMBL" id="GAO48594.1"/>
    </source>
</evidence>
<dbReference type="GO" id="GO:0005783">
    <property type="term" value="C:endoplasmic reticulum"/>
    <property type="evidence" value="ECO:0007669"/>
    <property type="project" value="TreeGrafter"/>
</dbReference>
<dbReference type="GO" id="GO:0042175">
    <property type="term" value="C:nuclear outer membrane-endoplasmic reticulum membrane network"/>
    <property type="evidence" value="ECO:0007669"/>
    <property type="project" value="TreeGrafter"/>
</dbReference>
<keyword evidence="4" id="KW-1185">Reference proteome</keyword>
<dbReference type="STRING" id="698492.A0A0E9NFH6"/>
<gene>
    <name evidence="3" type="ORF">G7K_2766-t1</name>
</gene>
<reference evidence="3 4" key="2">
    <citation type="journal article" date="2014" name="J. Gen. Appl. Microbiol.">
        <title>The early diverging ascomycetous budding yeast Saitoella complicata has three histone deacetylases belonging to the Clr6, Hos2, and Rpd3 lineages.</title>
        <authorList>
            <person name="Nishida H."/>
            <person name="Matsumoto T."/>
            <person name="Kondo S."/>
            <person name="Hamamoto M."/>
            <person name="Yoshikawa H."/>
        </authorList>
    </citation>
    <scope>NUCLEOTIDE SEQUENCE [LARGE SCALE GENOMIC DNA]</scope>
    <source>
        <strain evidence="3 4">NRRL Y-17804</strain>
    </source>
</reference>
<evidence type="ECO:0000313" key="4">
    <source>
        <dbReference type="Proteomes" id="UP000033140"/>
    </source>
</evidence>
<reference evidence="3 4" key="3">
    <citation type="journal article" date="2015" name="Genome Announc.">
        <title>Draft Genome Sequence of the Archiascomycetous Yeast Saitoella complicata.</title>
        <authorList>
            <person name="Yamauchi K."/>
            <person name="Kondo S."/>
            <person name="Hamamoto M."/>
            <person name="Takahashi Y."/>
            <person name="Ogura Y."/>
            <person name="Hayashi T."/>
            <person name="Nishida H."/>
        </authorList>
    </citation>
    <scope>NUCLEOTIDE SEQUENCE [LARGE SCALE GENOMIC DNA]</scope>
    <source>
        <strain evidence="3 4">NRRL Y-17804</strain>
    </source>
</reference>
<dbReference type="AlphaFoldDB" id="A0A0E9NFH6"/>
<comment type="caution">
    <text evidence="3">The sequence shown here is derived from an EMBL/GenBank/DDBJ whole genome shotgun (WGS) entry which is preliminary data.</text>
</comment>
<feature type="region of interest" description="Disordered" evidence="2">
    <location>
        <begin position="337"/>
        <end position="359"/>
    </location>
</feature>
<accession>A0A0E9NFH6</accession>
<dbReference type="GO" id="GO:0003729">
    <property type="term" value="F:mRNA binding"/>
    <property type="evidence" value="ECO:0007669"/>
    <property type="project" value="TreeGrafter"/>
</dbReference>
<dbReference type="OMA" id="AHWKEDQ"/>
<dbReference type="Proteomes" id="UP000033140">
    <property type="component" value="Unassembled WGS sequence"/>
</dbReference>
<dbReference type="GO" id="GO:1990904">
    <property type="term" value="C:ribonucleoprotein complex"/>
    <property type="evidence" value="ECO:0007669"/>
    <property type="project" value="TreeGrafter"/>
</dbReference>
<proteinExistence type="predicted"/>
<dbReference type="InterPro" id="IPR039604">
    <property type="entry name" value="Bfr1"/>
</dbReference>